<organism evidence="18">
    <name type="scientific">Gronococcus sybilensis</name>
    <dbReference type="NCBI Taxonomy" id="3028029"/>
    <lineage>
        <taxon>Eukaryota</taxon>
        <taxon>Rhodophyta</taxon>
        <taxon>Bangiophyceae</taxon>
        <taxon>Cavernulicolales</taxon>
        <taxon>Cavernulicolaceae</taxon>
        <taxon>Gronococcus</taxon>
    </lineage>
</organism>
<keyword evidence="5" id="KW-0808">Transferase</keyword>
<dbReference type="InterPro" id="IPR003594">
    <property type="entry name" value="HATPase_dom"/>
</dbReference>
<dbReference type="Pfam" id="PF00672">
    <property type="entry name" value="HAMP"/>
    <property type="match status" value="1"/>
</dbReference>
<dbReference type="EC" id="2.7.13.3" evidence="3"/>
<dbReference type="PROSITE" id="PS50885">
    <property type="entry name" value="HAMP"/>
    <property type="match status" value="1"/>
</dbReference>
<dbReference type="SMART" id="SM00387">
    <property type="entry name" value="HATPase_c"/>
    <property type="match status" value="1"/>
</dbReference>
<dbReference type="InterPro" id="IPR003660">
    <property type="entry name" value="HAMP_dom"/>
</dbReference>
<dbReference type="PROSITE" id="PS50109">
    <property type="entry name" value="HIS_KIN"/>
    <property type="match status" value="1"/>
</dbReference>
<dbReference type="Gene3D" id="3.30.565.10">
    <property type="entry name" value="Histidine kinase-like ATPase, C-terminal domain"/>
    <property type="match status" value="1"/>
</dbReference>
<dbReference type="Gene3D" id="1.10.287.130">
    <property type="match status" value="1"/>
</dbReference>
<feature type="domain" description="HAMP" evidence="17">
    <location>
        <begin position="208"/>
        <end position="260"/>
    </location>
</feature>
<dbReference type="Gene3D" id="3.30.450.20">
    <property type="entry name" value="PAS domain"/>
    <property type="match status" value="1"/>
</dbReference>
<keyword evidence="6 14" id="KW-0812">Transmembrane</keyword>
<evidence type="ECO:0000256" key="6">
    <source>
        <dbReference type="ARBA" id="ARBA00022692"/>
    </source>
</evidence>
<evidence type="ECO:0000256" key="10">
    <source>
        <dbReference type="ARBA" id="ARBA00022989"/>
    </source>
</evidence>
<dbReference type="SUPFAM" id="SSF47384">
    <property type="entry name" value="Homodimeric domain of signal transducing histidine kinase"/>
    <property type="match status" value="1"/>
</dbReference>
<dbReference type="InterPro" id="IPR050351">
    <property type="entry name" value="BphY/WalK/GraS-like"/>
</dbReference>
<dbReference type="PROSITE" id="PS50112">
    <property type="entry name" value="PAS"/>
    <property type="match status" value="1"/>
</dbReference>
<keyword evidence="7" id="KW-0547">Nucleotide-binding</keyword>
<comment type="subcellular location">
    <subcellularLocation>
        <location evidence="2">Plastid</location>
        <location evidence="2">Chloroplast membrane</location>
        <topology evidence="2">Multi-pass membrane protein</topology>
    </subcellularLocation>
</comment>
<dbReference type="EMBL" id="OP616812">
    <property type="protein sequence ID" value="WDA99152.1"/>
    <property type="molecule type" value="Genomic_DNA"/>
</dbReference>
<proteinExistence type="predicted"/>
<dbReference type="Gene3D" id="6.10.340.10">
    <property type="match status" value="1"/>
</dbReference>
<keyword evidence="18" id="KW-0934">Plastid</keyword>
<accession>A0A9Y1I2N1</accession>
<dbReference type="InterPro" id="IPR036097">
    <property type="entry name" value="HisK_dim/P_sf"/>
</dbReference>
<dbReference type="FunFam" id="1.10.287.130:FF:000001">
    <property type="entry name" value="Two-component sensor histidine kinase"/>
    <property type="match status" value="1"/>
</dbReference>
<evidence type="ECO:0000259" key="15">
    <source>
        <dbReference type="PROSITE" id="PS50109"/>
    </source>
</evidence>
<dbReference type="InterPro" id="IPR013767">
    <property type="entry name" value="PAS_fold"/>
</dbReference>
<dbReference type="Pfam" id="PF02518">
    <property type="entry name" value="HATPase_c"/>
    <property type="match status" value="1"/>
</dbReference>
<gene>
    <name evidence="18" type="primary">ycf26</name>
    <name evidence="18" type="ORF">GRSY_147</name>
</gene>
<evidence type="ECO:0000259" key="16">
    <source>
        <dbReference type="PROSITE" id="PS50112"/>
    </source>
</evidence>
<dbReference type="SMART" id="SM00304">
    <property type="entry name" value="HAMP"/>
    <property type="match status" value="1"/>
</dbReference>
<feature type="domain" description="PAS" evidence="16">
    <location>
        <begin position="269"/>
        <end position="321"/>
    </location>
</feature>
<keyword evidence="11" id="KW-0902">Two-component regulatory system</keyword>
<keyword evidence="12 14" id="KW-0472">Membrane</keyword>
<evidence type="ECO:0000256" key="11">
    <source>
        <dbReference type="ARBA" id="ARBA00023012"/>
    </source>
</evidence>
<keyword evidence="4" id="KW-0597">Phosphoprotein</keyword>
<comment type="catalytic activity">
    <reaction evidence="1">
        <text>ATP + protein L-histidine = ADP + protein N-phospho-L-histidine.</text>
        <dbReference type="EC" id="2.7.13.3"/>
    </reaction>
</comment>
<evidence type="ECO:0000256" key="3">
    <source>
        <dbReference type="ARBA" id="ARBA00012438"/>
    </source>
</evidence>
<dbReference type="AlphaFoldDB" id="A0A9Y1I2N1"/>
<evidence type="ECO:0000256" key="1">
    <source>
        <dbReference type="ARBA" id="ARBA00000085"/>
    </source>
</evidence>
<evidence type="ECO:0000256" key="13">
    <source>
        <dbReference type="ARBA" id="ARBA00069102"/>
    </source>
</evidence>
<evidence type="ECO:0000256" key="12">
    <source>
        <dbReference type="ARBA" id="ARBA00023136"/>
    </source>
</evidence>
<dbReference type="Pfam" id="PF00512">
    <property type="entry name" value="HisKA"/>
    <property type="match status" value="1"/>
</dbReference>
<dbReference type="GO" id="GO:0030295">
    <property type="term" value="F:protein kinase activator activity"/>
    <property type="evidence" value="ECO:0007669"/>
    <property type="project" value="TreeGrafter"/>
</dbReference>
<dbReference type="CDD" id="cd06225">
    <property type="entry name" value="HAMP"/>
    <property type="match status" value="1"/>
</dbReference>
<dbReference type="InterPro" id="IPR004358">
    <property type="entry name" value="Sig_transdc_His_kin-like_C"/>
</dbReference>
<evidence type="ECO:0000313" key="18">
    <source>
        <dbReference type="EMBL" id="WDA99152.1"/>
    </source>
</evidence>
<dbReference type="GO" id="GO:0031969">
    <property type="term" value="C:chloroplast membrane"/>
    <property type="evidence" value="ECO:0007669"/>
    <property type="project" value="UniProtKB-SubCell"/>
</dbReference>
<evidence type="ECO:0000256" key="4">
    <source>
        <dbReference type="ARBA" id="ARBA00022553"/>
    </source>
</evidence>
<evidence type="ECO:0000256" key="9">
    <source>
        <dbReference type="ARBA" id="ARBA00022840"/>
    </source>
</evidence>
<dbReference type="SUPFAM" id="SSF55874">
    <property type="entry name" value="ATPase domain of HSP90 chaperone/DNA topoisomerase II/histidine kinase"/>
    <property type="match status" value="1"/>
</dbReference>
<dbReference type="SUPFAM" id="SSF55785">
    <property type="entry name" value="PYP-like sensor domain (PAS domain)"/>
    <property type="match status" value="1"/>
</dbReference>
<dbReference type="InterPro" id="IPR035965">
    <property type="entry name" value="PAS-like_dom_sf"/>
</dbReference>
<dbReference type="GO" id="GO:0000155">
    <property type="term" value="F:phosphorelay sensor kinase activity"/>
    <property type="evidence" value="ECO:0007669"/>
    <property type="project" value="InterPro"/>
</dbReference>
<evidence type="ECO:0000256" key="2">
    <source>
        <dbReference type="ARBA" id="ARBA00004508"/>
    </source>
</evidence>
<evidence type="ECO:0000259" key="17">
    <source>
        <dbReference type="PROSITE" id="PS50885"/>
    </source>
</evidence>
<dbReference type="CDD" id="cd00082">
    <property type="entry name" value="HisKA"/>
    <property type="match status" value="1"/>
</dbReference>
<dbReference type="PRINTS" id="PR00344">
    <property type="entry name" value="BCTRLSENSOR"/>
</dbReference>
<dbReference type="InterPro" id="IPR036890">
    <property type="entry name" value="HATPase_C_sf"/>
</dbReference>
<feature type="domain" description="Histidine kinase" evidence="15">
    <location>
        <begin position="401"/>
        <end position="623"/>
    </location>
</feature>
<keyword evidence="10 14" id="KW-1133">Transmembrane helix</keyword>
<dbReference type="PANTHER" id="PTHR42878">
    <property type="entry name" value="TWO-COMPONENT HISTIDINE KINASE"/>
    <property type="match status" value="1"/>
</dbReference>
<dbReference type="InterPro" id="IPR005467">
    <property type="entry name" value="His_kinase_dom"/>
</dbReference>
<dbReference type="SUPFAM" id="SSF158472">
    <property type="entry name" value="HAMP domain-like"/>
    <property type="match status" value="1"/>
</dbReference>
<feature type="transmembrane region" description="Helical" evidence="14">
    <location>
        <begin position="20"/>
        <end position="42"/>
    </location>
</feature>
<evidence type="ECO:0000256" key="5">
    <source>
        <dbReference type="ARBA" id="ARBA00022679"/>
    </source>
</evidence>
<dbReference type="SMART" id="SM00091">
    <property type="entry name" value="PAS"/>
    <property type="match status" value="1"/>
</dbReference>
<evidence type="ECO:0000256" key="8">
    <source>
        <dbReference type="ARBA" id="ARBA00022777"/>
    </source>
</evidence>
<keyword evidence="9" id="KW-0067">ATP-binding</keyword>
<dbReference type="Pfam" id="PF00989">
    <property type="entry name" value="PAS"/>
    <property type="match status" value="1"/>
</dbReference>
<geneLocation type="plastid" evidence="18"/>
<dbReference type="GO" id="GO:0000156">
    <property type="term" value="F:phosphorelay response regulator activity"/>
    <property type="evidence" value="ECO:0007669"/>
    <property type="project" value="TreeGrafter"/>
</dbReference>
<protein>
    <recommendedName>
        <fullName evidence="13">Uncharacterized sensor-like histidine kinase ycf26</fullName>
        <ecNumber evidence="3">2.7.13.3</ecNumber>
    </recommendedName>
</protein>
<keyword evidence="8" id="KW-0418">Kinase</keyword>
<name>A0A9Y1I2N1_9RHOD</name>
<evidence type="ECO:0000256" key="7">
    <source>
        <dbReference type="ARBA" id="ARBA00022741"/>
    </source>
</evidence>
<dbReference type="PANTHER" id="PTHR42878:SF7">
    <property type="entry name" value="SENSOR HISTIDINE KINASE GLRK"/>
    <property type="match status" value="1"/>
</dbReference>
<feature type="transmembrane region" description="Helical" evidence="14">
    <location>
        <begin position="187"/>
        <end position="208"/>
    </location>
</feature>
<sequence length="623" mass="71340">MEVNKLMFLNNWWKNITLQSRLLLIATLIVSMIMSSITFWTVNSIQAETSRNDTRFARDLGLLFAANITPLVFERQNSQTAQLTERFYNSTTSLRYIILLDKEGEIYYCIPFFAHEVQSSMLLKEYNIFTNLNHNFALADNSYSTEYTEILDILIPLKYLDKHLGFVILGINPNPTLISFSKLAKEVTIAVFLSIWVILMLGAAFNALTITQPIKELLVGVKNITAGNFGQRIDLPFGGELGELINSFNKMAKCLENYEEQNIVELTSEKAKLDTLVSTIADGAILLDPNLDIILMNPVAKNIFNWEGQKAIGENIERLLPLNIKASLKVILTNMLILKNGNENILYQKEFSIFDEQRTVRILLTRVFDQSRIMVKGIVLTIRDITKEVELDHAKSQFISNVSHELRTPLFNIKSFIETLEDYDKNLTDEQKQEFLHIINRETNRLTRLVNDVLDLSKLESTNNYKSSKVSIKAIINEIFSSYQISAQYKHIYLTSEVEPHLPTVKIDHDLIIQVIGNLVNNAIKFTYSGGHIVVRSFMIRSTLHSKNLKVRIEISDDGIGIEHKHHLAIFDRFSRIENFSYTFQGTGLGLSIVENILWKYNTRMSLESQIGVGSTFWFDLQL</sequence>
<dbReference type="GO" id="GO:0006355">
    <property type="term" value="P:regulation of DNA-templated transcription"/>
    <property type="evidence" value="ECO:0007669"/>
    <property type="project" value="InterPro"/>
</dbReference>
<evidence type="ECO:0000256" key="14">
    <source>
        <dbReference type="SAM" id="Phobius"/>
    </source>
</evidence>
<dbReference type="InterPro" id="IPR003661">
    <property type="entry name" value="HisK_dim/P_dom"/>
</dbReference>
<dbReference type="GO" id="GO:0005524">
    <property type="term" value="F:ATP binding"/>
    <property type="evidence" value="ECO:0007669"/>
    <property type="project" value="UniProtKB-KW"/>
</dbReference>
<dbReference type="GO" id="GO:0007234">
    <property type="term" value="P:osmosensory signaling via phosphorelay pathway"/>
    <property type="evidence" value="ECO:0007669"/>
    <property type="project" value="TreeGrafter"/>
</dbReference>
<dbReference type="NCBIfam" id="TIGR00229">
    <property type="entry name" value="sensory_box"/>
    <property type="match status" value="1"/>
</dbReference>
<dbReference type="InterPro" id="IPR000014">
    <property type="entry name" value="PAS"/>
</dbReference>
<reference evidence="18" key="1">
    <citation type="journal article" date="2023" name="J. Phycol.">
        <title>Revised classification of the Cyanidiophyceae based on plastid genome data with descriptions of the Cavernulicolales ord. nov. and Galdieriales ord. nov. (Rhodophyta).</title>
        <authorList>
            <person name="Park S.I."/>
            <person name="Cho C.H."/>
            <person name="Ciniglia C."/>
            <person name="Huang T.Y."/>
            <person name="Liu S.L."/>
            <person name="Bustamante D.E."/>
            <person name="Calderon M.S."/>
            <person name="Mansilla A."/>
            <person name="McDermott T."/>
            <person name="Andersen R.A."/>
            <person name="Yoon H.S."/>
        </authorList>
    </citation>
    <scope>NUCLEOTIDE SEQUENCE</scope>
</reference>
<dbReference type="SMART" id="SM00388">
    <property type="entry name" value="HisKA"/>
    <property type="match status" value="1"/>
</dbReference>